<dbReference type="PROSITE" id="PS51736">
    <property type="entry name" value="RECOMBINASES_3"/>
    <property type="match status" value="1"/>
</dbReference>
<dbReference type="Gene3D" id="3.40.50.1390">
    <property type="entry name" value="Resolvase, N-terminal catalytic domain"/>
    <property type="match status" value="1"/>
</dbReference>
<keyword evidence="8" id="KW-1185">Reference proteome</keyword>
<dbReference type="SUPFAM" id="SSF53041">
    <property type="entry name" value="Resolvase-like"/>
    <property type="match status" value="1"/>
</dbReference>
<evidence type="ECO:0000259" key="4">
    <source>
        <dbReference type="PROSITE" id="PS50132"/>
    </source>
</evidence>
<dbReference type="InterPro" id="IPR050639">
    <property type="entry name" value="SSR_resolvase"/>
</dbReference>
<dbReference type="CDD" id="cd00338">
    <property type="entry name" value="Ser_Recombinase"/>
    <property type="match status" value="1"/>
</dbReference>
<dbReference type="InterPro" id="IPR025827">
    <property type="entry name" value="Zn_ribbon_recom_dom"/>
</dbReference>
<dbReference type="PROSITE" id="PS51737">
    <property type="entry name" value="RECOMBINASE_DNA_BIND"/>
    <property type="match status" value="1"/>
</dbReference>
<keyword evidence="1" id="KW-0238">DNA-binding</keyword>
<dbReference type="Pfam" id="PF00239">
    <property type="entry name" value="Resolvase"/>
    <property type="match status" value="1"/>
</dbReference>
<dbReference type="Pfam" id="PF07508">
    <property type="entry name" value="Recombinase"/>
    <property type="match status" value="1"/>
</dbReference>
<dbReference type="Gene3D" id="3.90.1750.20">
    <property type="entry name" value="Putative Large Serine Recombinase, Chain B, Domain 2"/>
    <property type="match status" value="1"/>
</dbReference>
<dbReference type="InterPro" id="IPR016137">
    <property type="entry name" value="RGS"/>
</dbReference>
<keyword evidence="3" id="KW-0175">Coiled coil</keyword>
<organism evidence="7 8">
    <name type="scientific">Acetomicrobium flavidum</name>
    <dbReference type="NCBI Taxonomy" id="49896"/>
    <lineage>
        <taxon>Bacteria</taxon>
        <taxon>Thermotogati</taxon>
        <taxon>Synergistota</taxon>
        <taxon>Synergistia</taxon>
        <taxon>Synergistales</taxon>
        <taxon>Acetomicrobiaceae</taxon>
        <taxon>Acetomicrobium</taxon>
    </lineage>
</organism>
<evidence type="ECO:0000256" key="2">
    <source>
        <dbReference type="ARBA" id="ARBA00023172"/>
    </source>
</evidence>
<name>A0ABY1JDP7_9BACT</name>
<dbReference type="PROSITE" id="PS50132">
    <property type="entry name" value="RGS"/>
    <property type="match status" value="1"/>
</dbReference>
<reference evidence="7 8" key="1">
    <citation type="submission" date="2016-11" db="EMBL/GenBank/DDBJ databases">
        <authorList>
            <person name="Varghese N."/>
            <person name="Submissions S."/>
        </authorList>
    </citation>
    <scope>NUCLEOTIDE SEQUENCE [LARGE SCALE GENOMIC DNA]</scope>
    <source>
        <strain evidence="7 8">DSM 20664</strain>
    </source>
</reference>
<evidence type="ECO:0000259" key="6">
    <source>
        <dbReference type="PROSITE" id="PS51737"/>
    </source>
</evidence>
<comment type="caution">
    <text evidence="7">The sequence shown here is derived from an EMBL/GenBank/DDBJ whole genome shotgun (WGS) entry which is preliminary data.</text>
</comment>
<dbReference type="EMBL" id="FSQZ01000001">
    <property type="protein sequence ID" value="SIN69495.1"/>
    <property type="molecule type" value="Genomic_DNA"/>
</dbReference>
<evidence type="ECO:0000313" key="8">
    <source>
        <dbReference type="Proteomes" id="UP000185093"/>
    </source>
</evidence>
<dbReference type="RefSeq" id="WP_200779698.1">
    <property type="nucleotide sequence ID" value="NZ_FSQZ01000001.1"/>
</dbReference>
<dbReference type="InterPro" id="IPR006119">
    <property type="entry name" value="Resolv_N"/>
</dbReference>
<proteinExistence type="predicted"/>
<dbReference type="Proteomes" id="UP000185093">
    <property type="component" value="Unassembled WGS sequence"/>
</dbReference>
<dbReference type="PANTHER" id="PTHR30461:SF2">
    <property type="entry name" value="SERINE RECOMBINASE PINE-RELATED"/>
    <property type="match status" value="1"/>
</dbReference>
<protein>
    <submittedName>
        <fullName evidence="7">Site-specific DNA recombinase</fullName>
    </submittedName>
</protein>
<sequence>MQPRAFSYIRFSSPEQEKGDSLRRQIQLSEEYCKQHGLILDDTLKLTDKGLSAYKGHHRTKGALGEFLRLVEEGKIPPGSVLLVENLDRLSREQILDALNQFTSIIKAGIKIVTLQDGMEYDQESINQNWAQLIISITYMARAHDESETKSKRISAVWENKRSKAGNGGKKLTAKAPAWLKLSQDRTKFILIPEAAKAVELIYRKKLAGKGTGRIERELNEDPNVWKPPKTGRNKTGGWRKSYITKILRTKAVIGEFQPHKLVDGKRQPIGDPIPDYFPPVIDKELFYQVQAQLQANAEKKGNAGGRTGKVSNLFTHVIKCGLCGYPMHFINKGKPPKSRKYLVCDASRRLKTCTAKPIRYEEFEQLFFDNFEELDISQLIPGEDETQARINELEKLLTVNRQRLLEIDSKVENFSDTIGRTKDSRIREQLEKKLSQAFDDKERLESENKKFEREITELRQQKAGLEKDIEQAKEIYQLLNSAQGETERIELRLRLRQQIQKSIEWIKIYPLQEPYQEIQETEEPGIVKIMKSKYIDKVRIKFRGSRDLRVLYLKNHAELSE</sequence>
<feature type="domain" description="RGS" evidence="4">
    <location>
        <begin position="422"/>
        <end position="521"/>
    </location>
</feature>
<evidence type="ECO:0000259" key="5">
    <source>
        <dbReference type="PROSITE" id="PS51736"/>
    </source>
</evidence>
<feature type="domain" description="Recombinase" evidence="6">
    <location>
        <begin position="178"/>
        <end position="300"/>
    </location>
</feature>
<dbReference type="InterPro" id="IPR011109">
    <property type="entry name" value="DNA_bind_recombinase_dom"/>
</dbReference>
<dbReference type="InterPro" id="IPR036162">
    <property type="entry name" value="Resolvase-like_N_sf"/>
</dbReference>
<gene>
    <name evidence="7" type="ORF">SAMN05444368_1254</name>
</gene>
<dbReference type="PANTHER" id="PTHR30461">
    <property type="entry name" value="DNA-INVERTASE FROM LAMBDOID PROPHAGE"/>
    <property type="match status" value="1"/>
</dbReference>
<feature type="coiled-coil region" evidence="3">
    <location>
        <begin position="428"/>
        <end position="483"/>
    </location>
</feature>
<dbReference type="Pfam" id="PF13408">
    <property type="entry name" value="Zn_ribbon_recom"/>
    <property type="match status" value="1"/>
</dbReference>
<evidence type="ECO:0000256" key="3">
    <source>
        <dbReference type="SAM" id="Coils"/>
    </source>
</evidence>
<dbReference type="InterPro" id="IPR038109">
    <property type="entry name" value="DNA_bind_recomb_sf"/>
</dbReference>
<accession>A0ABY1JDP7</accession>
<keyword evidence="2" id="KW-0233">DNA recombination</keyword>
<evidence type="ECO:0000313" key="7">
    <source>
        <dbReference type="EMBL" id="SIN69495.1"/>
    </source>
</evidence>
<dbReference type="SMART" id="SM00857">
    <property type="entry name" value="Resolvase"/>
    <property type="match status" value="1"/>
</dbReference>
<evidence type="ECO:0000256" key="1">
    <source>
        <dbReference type="ARBA" id="ARBA00023125"/>
    </source>
</evidence>
<feature type="domain" description="Resolvase/invertase-type recombinase catalytic" evidence="5">
    <location>
        <begin position="4"/>
        <end position="165"/>
    </location>
</feature>